<dbReference type="InterPro" id="IPR003439">
    <property type="entry name" value="ABC_transporter-like_ATP-bd"/>
</dbReference>
<evidence type="ECO:0000259" key="5">
    <source>
        <dbReference type="PROSITE" id="PS50893"/>
    </source>
</evidence>
<keyword evidence="7" id="KW-1185">Reference proteome</keyword>
<sequence>MSRQEDQKQSQLSIIHLCKSFNTGTPNKMVALDDFSLEVPKGEFITILGSNGAGKSTLFNAILGKFLPDSGRIILDGDDITYKKDYKRAAKIGCLYQNPLRGTAPNMTIEENLALAYTRYASRSFFAIHKKDSEYFRQLLATLDLGLEDRMKTKMGLLSGGQRQAASLLMATVAKPKLLLLDEHTAALDPATSKKVLEITNRIIKENNLTALMITHDMNQALSFGTRTIMMDAGRLVLDITGEERTRMTPRELSELFSTKSGHLLSDRSMLSI</sequence>
<gene>
    <name evidence="6" type="ORF">J2Z34_000702</name>
</gene>
<comment type="similarity">
    <text evidence="1">Belongs to the ABC transporter superfamily.</text>
</comment>
<accession>A0ABS4G1L0</accession>
<evidence type="ECO:0000313" key="6">
    <source>
        <dbReference type="EMBL" id="MBP1918230.1"/>
    </source>
</evidence>
<dbReference type="InterPro" id="IPR027417">
    <property type="entry name" value="P-loop_NTPase"/>
</dbReference>
<evidence type="ECO:0000256" key="3">
    <source>
        <dbReference type="ARBA" id="ARBA00022741"/>
    </source>
</evidence>
<dbReference type="GO" id="GO:0005524">
    <property type="term" value="F:ATP binding"/>
    <property type="evidence" value="ECO:0007669"/>
    <property type="project" value="UniProtKB-KW"/>
</dbReference>
<dbReference type="InterPro" id="IPR003593">
    <property type="entry name" value="AAA+_ATPase"/>
</dbReference>
<keyword evidence="3" id="KW-0547">Nucleotide-binding</keyword>
<dbReference type="InterPro" id="IPR017871">
    <property type="entry name" value="ABC_transporter-like_CS"/>
</dbReference>
<name>A0ABS4G1L0_9CLOT</name>
<dbReference type="SMART" id="SM00382">
    <property type="entry name" value="AAA"/>
    <property type="match status" value="1"/>
</dbReference>
<reference evidence="6 7" key="1">
    <citation type="submission" date="2021-03" db="EMBL/GenBank/DDBJ databases">
        <title>Genomic Encyclopedia of Type Strains, Phase IV (KMG-IV): sequencing the most valuable type-strain genomes for metagenomic binning, comparative biology and taxonomic classification.</title>
        <authorList>
            <person name="Goeker M."/>
        </authorList>
    </citation>
    <scope>NUCLEOTIDE SEQUENCE [LARGE SCALE GENOMIC DNA]</scope>
    <source>
        <strain evidence="6 7">DSM 6139</strain>
    </source>
</reference>
<feature type="domain" description="ABC transporter" evidence="5">
    <location>
        <begin position="12"/>
        <end position="258"/>
    </location>
</feature>
<dbReference type="SUPFAM" id="SSF52540">
    <property type="entry name" value="P-loop containing nucleoside triphosphate hydrolases"/>
    <property type="match status" value="1"/>
</dbReference>
<evidence type="ECO:0000256" key="2">
    <source>
        <dbReference type="ARBA" id="ARBA00022448"/>
    </source>
</evidence>
<dbReference type="Proteomes" id="UP001519271">
    <property type="component" value="Unassembled WGS sequence"/>
</dbReference>
<evidence type="ECO:0000313" key="7">
    <source>
        <dbReference type="Proteomes" id="UP001519271"/>
    </source>
</evidence>
<comment type="caution">
    <text evidence="6">The sequence shown here is derived from an EMBL/GenBank/DDBJ whole genome shotgun (WGS) entry which is preliminary data.</text>
</comment>
<dbReference type="PANTHER" id="PTHR42734">
    <property type="entry name" value="METAL TRANSPORT SYSTEM ATP-BINDING PROTEIN TM_0124-RELATED"/>
    <property type="match status" value="1"/>
</dbReference>
<dbReference type="Pfam" id="PF00005">
    <property type="entry name" value="ABC_tran"/>
    <property type="match status" value="1"/>
</dbReference>
<evidence type="ECO:0000256" key="1">
    <source>
        <dbReference type="ARBA" id="ARBA00005417"/>
    </source>
</evidence>
<keyword evidence="4 6" id="KW-0067">ATP-binding</keyword>
<dbReference type="PROSITE" id="PS50893">
    <property type="entry name" value="ABC_TRANSPORTER_2"/>
    <property type="match status" value="1"/>
</dbReference>
<evidence type="ECO:0000256" key="4">
    <source>
        <dbReference type="ARBA" id="ARBA00022840"/>
    </source>
</evidence>
<dbReference type="PROSITE" id="PS00211">
    <property type="entry name" value="ABC_TRANSPORTER_1"/>
    <property type="match status" value="1"/>
</dbReference>
<dbReference type="InterPro" id="IPR050153">
    <property type="entry name" value="Metal_Ion_Import_ABC"/>
</dbReference>
<dbReference type="EMBL" id="JAGGKC010000004">
    <property type="protein sequence ID" value="MBP1918230.1"/>
    <property type="molecule type" value="Genomic_DNA"/>
</dbReference>
<protein>
    <submittedName>
        <fullName evidence="6">ABC transport system ATP-binding protein</fullName>
    </submittedName>
</protein>
<dbReference type="RefSeq" id="WP_209458472.1">
    <property type="nucleotide sequence ID" value="NZ_JAGGKC010000004.1"/>
</dbReference>
<proteinExistence type="inferred from homology"/>
<dbReference type="Gene3D" id="3.40.50.300">
    <property type="entry name" value="P-loop containing nucleotide triphosphate hydrolases"/>
    <property type="match status" value="1"/>
</dbReference>
<organism evidence="6 7">
    <name type="scientific">Youngiibacter multivorans</name>
    <dbReference type="NCBI Taxonomy" id="937251"/>
    <lineage>
        <taxon>Bacteria</taxon>
        <taxon>Bacillati</taxon>
        <taxon>Bacillota</taxon>
        <taxon>Clostridia</taxon>
        <taxon>Eubacteriales</taxon>
        <taxon>Clostridiaceae</taxon>
        <taxon>Youngiibacter</taxon>
    </lineage>
</organism>
<keyword evidence="2" id="KW-0813">Transport</keyword>
<dbReference type="PANTHER" id="PTHR42734:SF17">
    <property type="entry name" value="METAL TRANSPORT SYSTEM ATP-BINDING PROTEIN TM_0124-RELATED"/>
    <property type="match status" value="1"/>
</dbReference>